<feature type="region of interest" description="Disordered" evidence="1">
    <location>
        <begin position="809"/>
        <end position="908"/>
    </location>
</feature>
<dbReference type="EMBL" id="MU001498">
    <property type="protein sequence ID" value="KAF2446393.1"/>
    <property type="molecule type" value="Genomic_DNA"/>
</dbReference>
<keyword evidence="3" id="KW-1185">Reference proteome</keyword>
<reference evidence="2" key="1">
    <citation type="journal article" date="2020" name="Stud. Mycol.">
        <title>101 Dothideomycetes genomes: a test case for predicting lifestyles and emergence of pathogens.</title>
        <authorList>
            <person name="Haridas S."/>
            <person name="Albert R."/>
            <person name="Binder M."/>
            <person name="Bloem J."/>
            <person name="Labutti K."/>
            <person name="Salamov A."/>
            <person name="Andreopoulos B."/>
            <person name="Baker S."/>
            <person name="Barry K."/>
            <person name="Bills G."/>
            <person name="Bluhm B."/>
            <person name="Cannon C."/>
            <person name="Castanera R."/>
            <person name="Culley D."/>
            <person name="Daum C."/>
            <person name="Ezra D."/>
            <person name="Gonzalez J."/>
            <person name="Henrissat B."/>
            <person name="Kuo A."/>
            <person name="Liang C."/>
            <person name="Lipzen A."/>
            <person name="Lutzoni F."/>
            <person name="Magnuson J."/>
            <person name="Mondo S."/>
            <person name="Nolan M."/>
            <person name="Ohm R."/>
            <person name="Pangilinan J."/>
            <person name="Park H.-J."/>
            <person name="Ramirez L."/>
            <person name="Alfaro M."/>
            <person name="Sun H."/>
            <person name="Tritt A."/>
            <person name="Yoshinaga Y."/>
            <person name="Zwiers L.-H."/>
            <person name="Turgeon B."/>
            <person name="Goodwin S."/>
            <person name="Spatafora J."/>
            <person name="Crous P."/>
            <person name="Grigoriev I."/>
        </authorList>
    </citation>
    <scope>NUCLEOTIDE SEQUENCE</scope>
    <source>
        <strain evidence="2">CBS 690.94</strain>
    </source>
</reference>
<dbReference type="Proteomes" id="UP000799764">
    <property type="component" value="Unassembled WGS sequence"/>
</dbReference>
<evidence type="ECO:0000256" key="1">
    <source>
        <dbReference type="SAM" id="MobiDB-lite"/>
    </source>
</evidence>
<sequence>MDHLTNLSLGSEFRPQYYGPNLFDPSRDEFHSFPDTHGYRFDDRDELQPFDGDIEPDQFFQSWLFFGLLATVIQLPDGEYYGGDFISEDGGQIDTKHLGEGSGSKNYLKKWRRFEIDHEKERTLRMIRAQIALDRAREVVRNHCSSDGKFYRRGQVHENLSLSLMVLGETLTNAKSKIVDEISFNIQGWHGDATEGWGTSACLLQKMTHEGWCPRTLHVLKGQLKSSATSMLSAYKSHNDFTRDKATHMECTAEEPCQVSSVDQQGEYETRHHVQCDNHKCQLIGPSIDLIIKEIEKDNFPLLVYEQGAIQVKPYKAHEKYATISHVWADGYGNPAKNQLWECQLKYFQKLFSKIPGKPPGSPHTCFWIDTLAIPVQKEHKSARQRAIKRIHDIYTHARYTVVIDNGLTQMGPDLNYENTAMKILASGWMRRLWTLQEAYLSRRLFFAFKDEQLKNLDDLEDQYPKASDILTSNIPTAARNYFHSMLGPDRNARINELSSKNGYGLLASVWRAAQWRTTSHMEHETLALATLLDVEYQETISKAGLTPEQEEQNEAKKLRFSRKELDEMMRELWKTLDETCPGSIPPGIIFLPGDRISLKGYGWAPRSWMTGQPVEYPDPLSIMTRPAKLTEDKGLRVTYPGILLHTSPGASILNTKHQGDIKKQEFHFAIDSSLLEWYVVEWDIEKIKNSPLGTQPEEKDLAIILCRPKPRELPEVALLVEISRTIRQRSLIDQRQSNIYHVFILCRVKIRREIKENSLSNWKKSITRTIASPGAEIDKLIIGEVLAENQQWFVDGRPVATAIPEHVKATMDSHSDDEKTTSGPVKTSKSQKKPFMQPGNLKPTMNNKSLSRASTGLTGANARLNADQEPLGKLTRASTSPSNNGISTNGFGFRGRGQSSSKGKWKP</sequence>
<organism evidence="2 3">
    <name type="scientific">Karstenula rhodostoma CBS 690.94</name>
    <dbReference type="NCBI Taxonomy" id="1392251"/>
    <lineage>
        <taxon>Eukaryota</taxon>
        <taxon>Fungi</taxon>
        <taxon>Dikarya</taxon>
        <taxon>Ascomycota</taxon>
        <taxon>Pezizomycotina</taxon>
        <taxon>Dothideomycetes</taxon>
        <taxon>Pleosporomycetidae</taxon>
        <taxon>Pleosporales</taxon>
        <taxon>Massarineae</taxon>
        <taxon>Didymosphaeriaceae</taxon>
        <taxon>Karstenula</taxon>
    </lineage>
</organism>
<proteinExistence type="predicted"/>
<comment type="caution">
    <text evidence="2">The sequence shown here is derived from an EMBL/GenBank/DDBJ whole genome shotgun (WGS) entry which is preliminary data.</text>
</comment>
<feature type="compositionally biased region" description="Low complexity" evidence="1">
    <location>
        <begin position="897"/>
        <end position="908"/>
    </location>
</feature>
<dbReference type="OrthoDB" id="2426273at2759"/>
<dbReference type="AlphaFoldDB" id="A0A9P4UEF2"/>
<protein>
    <recommendedName>
        <fullName evidence="4">Heterokaryon incompatibility domain-containing protein</fullName>
    </recommendedName>
</protein>
<gene>
    <name evidence="2" type="ORF">P171DRAFT_512189</name>
</gene>
<accession>A0A9P4UEF2</accession>
<evidence type="ECO:0000313" key="3">
    <source>
        <dbReference type="Proteomes" id="UP000799764"/>
    </source>
</evidence>
<feature type="compositionally biased region" description="Basic and acidic residues" evidence="1">
    <location>
        <begin position="809"/>
        <end position="821"/>
    </location>
</feature>
<dbReference type="PANTHER" id="PTHR39596:SF2">
    <property type="entry name" value="HET DOMAIN PROTEIN (AFU_ORTHOLOGUE AFUA_1G17550)-RELATED"/>
    <property type="match status" value="1"/>
</dbReference>
<feature type="compositionally biased region" description="Polar residues" evidence="1">
    <location>
        <begin position="844"/>
        <end position="859"/>
    </location>
</feature>
<evidence type="ECO:0000313" key="2">
    <source>
        <dbReference type="EMBL" id="KAF2446393.1"/>
    </source>
</evidence>
<evidence type="ECO:0008006" key="4">
    <source>
        <dbReference type="Google" id="ProtNLM"/>
    </source>
</evidence>
<name>A0A9P4UEF2_9PLEO</name>
<feature type="compositionally biased region" description="Polar residues" evidence="1">
    <location>
        <begin position="877"/>
        <end position="890"/>
    </location>
</feature>
<dbReference type="PANTHER" id="PTHR39596">
    <property type="match status" value="1"/>
</dbReference>